<gene>
    <name evidence="3" type="primary">acpP</name>
    <name evidence="6" type="ORF">BVE84_08530</name>
    <name evidence="5" type="ORF">BVE86_08980</name>
</gene>
<evidence type="ECO:0000313" key="8">
    <source>
        <dbReference type="Proteomes" id="UP000188946"/>
    </source>
</evidence>
<feature type="modified residue" description="O-(pantetheine 4'-phosphoryl)serine" evidence="3">
    <location>
        <position position="38"/>
    </location>
</feature>
<dbReference type="InterPro" id="IPR003231">
    <property type="entry name" value="ACP"/>
</dbReference>
<evidence type="ECO:0000313" key="5">
    <source>
        <dbReference type="EMBL" id="ONK25898.1"/>
    </source>
</evidence>
<keyword evidence="3" id="KW-0275">Fatty acid biosynthesis</keyword>
<keyword evidence="2 3" id="KW-0597">Phosphoprotein</keyword>
<dbReference type="PROSITE" id="PS50075">
    <property type="entry name" value="CARRIER"/>
    <property type="match status" value="1"/>
</dbReference>
<evidence type="ECO:0000259" key="4">
    <source>
        <dbReference type="PROSITE" id="PS50075"/>
    </source>
</evidence>
<dbReference type="HAMAP" id="MF_01217">
    <property type="entry name" value="Acyl_carrier"/>
    <property type="match status" value="1"/>
</dbReference>
<feature type="domain" description="Carrier" evidence="4">
    <location>
        <begin position="1"/>
        <end position="78"/>
    </location>
</feature>
<reference evidence="7 8" key="1">
    <citation type="submission" date="2016-12" db="EMBL/GenBank/DDBJ databases">
        <authorList>
            <person name="Gulvik C.A."/>
        </authorList>
    </citation>
    <scope>NUCLEOTIDE SEQUENCE [LARGE SCALE GENOMIC DNA]</scope>
    <source>
        <strain evidence="6 8">12-5202</strain>
        <strain evidence="5 7">12-5291</strain>
    </source>
</reference>
<keyword evidence="8" id="KW-1185">Reference proteome</keyword>
<keyword evidence="3" id="KW-0276">Fatty acid metabolism</keyword>
<comment type="function">
    <text evidence="3">Carrier of the growing fatty acid chain in fatty acid biosynthesis.</text>
</comment>
<keyword evidence="3" id="KW-0444">Lipid biosynthesis</keyword>
<dbReference type="Pfam" id="PF00550">
    <property type="entry name" value="PP-binding"/>
    <property type="match status" value="1"/>
</dbReference>
<name>A0AB36JPH2_9STRE</name>
<dbReference type="SUPFAM" id="SSF47336">
    <property type="entry name" value="ACP-like"/>
    <property type="match status" value="1"/>
</dbReference>
<comment type="pathway">
    <text evidence="3">Lipid metabolism; fatty acid biosynthesis.</text>
</comment>
<dbReference type="Proteomes" id="UP000188946">
    <property type="component" value="Unassembled WGS sequence"/>
</dbReference>
<dbReference type="Proteomes" id="UP000188600">
    <property type="component" value="Unassembled WGS sequence"/>
</dbReference>
<dbReference type="RefSeq" id="WP_076996603.1">
    <property type="nucleotide sequence ID" value="NZ_MSPR01000018.1"/>
</dbReference>
<comment type="subcellular location">
    <subcellularLocation>
        <location evidence="3">Cytoplasm</location>
    </subcellularLocation>
</comment>
<dbReference type="EMBL" id="MSPT01000020">
    <property type="protein sequence ID" value="ONK25898.1"/>
    <property type="molecule type" value="Genomic_DNA"/>
</dbReference>
<dbReference type="EMBL" id="MSPR01000018">
    <property type="protein sequence ID" value="ONK27024.1"/>
    <property type="molecule type" value="Genomic_DNA"/>
</dbReference>
<comment type="similarity">
    <text evidence="3">Belongs to the acyl carrier protein (ACP) family.</text>
</comment>
<proteinExistence type="inferred from homology"/>
<dbReference type="Gene3D" id="1.10.1200.10">
    <property type="entry name" value="ACP-like"/>
    <property type="match status" value="1"/>
</dbReference>
<comment type="caution">
    <text evidence="5">The sequence shown here is derived from an EMBL/GenBank/DDBJ whole genome shotgun (WGS) entry which is preliminary data.</text>
</comment>
<keyword evidence="3" id="KW-0443">Lipid metabolism</keyword>
<evidence type="ECO:0000313" key="6">
    <source>
        <dbReference type="EMBL" id="ONK27024.1"/>
    </source>
</evidence>
<keyword evidence="1 3" id="KW-0596">Phosphopantetheine</keyword>
<evidence type="ECO:0000256" key="3">
    <source>
        <dbReference type="HAMAP-Rule" id="MF_01217"/>
    </source>
</evidence>
<organism evidence="5 7">
    <name type="scientific">Streptococcus azizii</name>
    <dbReference type="NCBI Taxonomy" id="1579424"/>
    <lineage>
        <taxon>Bacteria</taxon>
        <taxon>Bacillati</taxon>
        <taxon>Bacillota</taxon>
        <taxon>Bacilli</taxon>
        <taxon>Lactobacillales</taxon>
        <taxon>Streptococcaceae</taxon>
        <taxon>Streptococcus</taxon>
    </lineage>
</organism>
<accession>A0AB36JPH2</accession>
<dbReference type="GO" id="GO:0005737">
    <property type="term" value="C:cytoplasm"/>
    <property type="evidence" value="ECO:0007669"/>
    <property type="project" value="UniProtKB-SubCell"/>
</dbReference>
<dbReference type="InterPro" id="IPR009081">
    <property type="entry name" value="PP-bd_ACP"/>
</dbReference>
<dbReference type="GO" id="GO:0000036">
    <property type="term" value="F:acyl carrier activity"/>
    <property type="evidence" value="ECO:0007669"/>
    <property type="project" value="UniProtKB-UniRule"/>
</dbReference>
<dbReference type="InterPro" id="IPR036736">
    <property type="entry name" value="ACP-like_sf"/>
</dbReference>
<evidence type="ECO:0000313" key="7">
    <source>
        <dbReference type="Proteomes" id="UP000188600"/>
    </source>
</evidence>
<comment type="PTM">
    <text evidence="3">4'-phosphopantetheine is transferred from CoA to a specific serine of apo-ACP by AcpS. This modification is essential for activity because fatty acids are bound in thioester linkage to the sulfhydryl of the prosthetic group.</text>
</comment>
<evidence type="ECO:0000256" key="2">
    <source>
        <dbReference type="ARBA" id="ARBA00022553"/>
    </source>
</evidence>
<protein>
    <recommendedName>
        <fullName evidence="3">Acyl carrier protein</fullName>
        <shortName evidence="3">ACP</shortName>
    </recommendedName>
</protein>
<keyword evidence="3" id="KW-0963">Cytoplasm</keyword>
<sequence length="80" mass="9251">MTKEDIYQRIEEILIEEKGEDVPICPELAIKDELAEDSVEVMELVLALEDEFQMTISDEAIETFETLADIVDYIEQRQGE</sequence>
<dbReference type="AlphaFoldDB" id="A0AB36JPH2"/>
<evidence type="ECO:0000256" key="1">
    <source>
        <dbReference type="ARBA" id="ARBA00022450"/>
    </source>
</evidence>